<accession>A0AA38NY41</accession>
<evidence type="ECO:0000313" key="2">
    <source>
        <dbReference type="EMBL" id="KAJ3832675.1"/>
    </source>
</evidence>
<organism evidence="2 3">
    <name type="scientific">Lentinula raphanica</name>
    <dbReference type="NCBI Taxonomy" id="153919"/>
    <lineage>
        <taxon>Eukaryota</taxon>
        <taxon>Fungi</taxon>
        <taxon>Dikarya</taxon>
        <taxon>Basidiomycota</taxon>
        <taxon>Agaricomycotina</taxon>
        <taxon>Agaricomycetes</taxon>
        <taxon>Agaricomycetidae</taxon>
        <taxon>Agaricales</taxon>
        <taxon>Marasmiineae</taxon>
        <taxon>Omphalotaceae</taxon>
        <taxon>Lentinula</taxon>
    </lineage>
</organism>
<evidence type="ECO:0008006" key="4">
    <source>
        <dbReference type="Google" id="ProtNLM"/>
    </source>
</evidence>
<evidence type="ECO:0000313" key="3">
    <source>
        <dbReference type="Proteomes" id="UP001163846"/>
    </source>
</evidence>
<reference evidence="2" key="1">
    <citation type="submission" date="2022-08" db="EMBL/GenBank/DDBJ databases">
        <authorList>
            <consortium name="DOE Joint Genome Institute"/>
            <person name="Min B."/>
            <person name="Riley R."/>
            <person name="Sierra-Patev S."/>
            <person name="Naranjo-Ortiz M."/>
            <person name="Looney B."/>
            <person name="Konkel Z."/>
            <person name="Slot J.C."/>
            <person name="Sakamoto Y."/>
            <person name="Steenwyk J.L."/>
            <person name="Rokas A."/>
            <person name="Carro J."/>
            <person name="Camarero S."/>
            <person name="Ferreira P."/>
            <person name="Molpeceres G."/>
            <person name="Ruiz-Duenas F.J."/>
            <person name="Serrano A."/>
            <person name="Henrissat B."/>
            <person name="Drula E."/>
            <person name="Hughes K.W."/>
            <person name="Mata J.L."/>
            <person name="Ishikawa N.K."/>
            <person name="Vargas-Isla R."/>
            <person name="Ushijima S."/>
            <person name="Smith C.A."/>
            <person name="Ahrendt S."/>
            <person name="Andreopoulos W."/>
            <person name="He G."/>
            <person name="Labutti K."/>
            <person name="Lipzen A."/>
            <person name="Ng V."/>
            <person name="Sandor L."/>
            <person name="Barry K."/>
            <person name="Martinez A.T."/>
            <person name="Xiao Y."/>
            <person name="Gibbons J.G."/>
            <person name="Terashima K."/>
            <person name="Hibbett D.S."/>
            <person name="Grigoriev I.V."/>
        </authorList>
    </citation>
    <scope>NUCLEOTIDE SEQUENCE</scope>
    <source>
        <strain evidence="2">TFB9207</strain>
    </source>
</reference>
<dbReference type="Proteomes" id="UP001163846">
    <property type="component" value="Unassembled WGS sequence"/>
</dbReference>
<feature type="signal peptide" evidence="1">
    <location>
        <begin position="1"/>
        <end position="23"/>
    </location>
</feature>
<evidence type="ECO:0000256" key="1">
    <source>
        <dbReference type="SAM" id="SignalP"/>
    </source>
</evidence>
<gene>
    <name evidence="2" type="ORF">F5878DRAFT_729232</name>
</gene>
<comment type="caution">
    <text evidence="2">The sequence shown here is derived from an EMBL/GenBank/DDBJ whole genome shotgun (WGS) entry which is preliminary data.</text>
</comment>
<sequence>MVRFDHYTLTVLLTATSIASVLSVPVSVPNTVTISRIEARIGPQTTVMGDPPSYSAKGRISEVVTLAQAQTQAAEPVGEQPYNANAVRPSKDQIQGMKEFLENSGVKCRIEQHQLSSLFVELENPRNPYAVINLIHLVQQCDNVLPKHERYGVPAILLGIRPLADEALQKKVEYIHENCPTYQLSVIVAALQKDPKNTANIQTLNQLEADCKRQVAMTGLKIV</sequence>
<name>A0AA38NY41_9AGAR</name>
<protein>
    <recommendedName>
        <fullName evidence="4">Secreted protein</fullName>
    </recommendedName>
</protein>
<proteinExistence type="predicted"/>
<feature type="chain" id="PRO_5041228495" description="Secreted protein" evidence="1">
    <location>
        <begin position="24"/>
        <end position="223"/>
    </location>
</feature>
<keyword evidence="3" id="KW-1185">Reference proteome</keyword>
<dbReference type="EMBL" id="MU806885">
    <property type="protein sequence ID" value="KAJ3832675.1"/>
    <property type="molecule type" value="Genomic_DNA"/>
</dbReference>
<dbReference type="AlphaFoldDB" id="A0AA38NY41"/>
<keyword evidence="1" id="KW-0732">Signal</keyword>